<name>A0A9P2TBV5_THEFU</name>
<evidence type="ECO:0000259" key="1">
    <source>
        <dbReference type="Pfam" id="PF04149"/>
    </source>
</evidence>
<comment type="caution">
    <text evidence="2">The sequence shown here is derived from an EMBL/GenBank/DDBJ whole genome shotgun (WGS) entry which is preliminary data.</text>
</comment>
<accession>A0A9P2TBV5</accession>
<dbReference type="InterPro" id="IPR007278">
    <property type="entry name" value="DUF397"/>
</dbReference>
<sequence>MTEQQVWRKSSYSGVNNYCVEVADLPGATAVRDSKHPEAGVLRFPSAEWVAFLRMAQEERH</sequence>
<dbReference type="RefSeq" id="WP_016188440.1">
    <property type="nucleotide sequence ID" value="NZ_AOSG01000025.1"/>
</dbReference>
<evidence type="ECO:0000313" key="2">
    <source>
        <dbReference type="EMBL" id="EOR71858.1"/>
    </source>
</evidence>
<organism evidence="2 3">
    <name type="scientific">Thermobifida fusca TM51</name>
    <dbReference type="NCBI Taxonomy" id="1169414"/>
    <lineage>
        <taxon>Bacteria</taxon>
        <taxon>Bacillati</taxon>
        <taxon>Actinomycetota</taxon>
        <taxon>Actinomycetes</taxon>
        <taxon>Streptosporangiales</taxon>
        <taxon>Nocardiopsidaceae</taxon>
        <taxon>Thermobifida</taxon>
    </lineage>
</organism>
<proteinExistence type="predicted"/>
<protein>
    <recommendedName>
        <fullName evidence="1">DUF397 domain-containing protein</fullName>
    </recommendedName>
</protein>
<gene>
    <name evidence="2" type="ORF">TM51_05267</name>
</gene>
<feature type="domain" description="DUF397" evidence="1">
    <location>
        <begin position="6"/>
        <end position="56"/>
    </location>
</feature>
<reference evidence="2 3" key="1">
    <citation type="journal article" date="2013" name="Genome Announc.">
        <title>Draft Genome Sequence of the Lignocellulose Decomposer Thermobifida fusca Strain TM51.</title>
        <authorList>
            <person name="Toth A."/>
            <person name="Barna T."/>
            <person name="Nagy I."/>
            <person name="Horvath B."/>
            <person name="Nagy I."/>
            <person name="Tancsics A."/>
            <person name="Kriszt B."/>
            <person name="Baka E."/>
            <person name="Fekete C."/>
            <person name="Kukolya J."/>
        </authorList>
    </citation>
    <scope>NUCLEOTIDE SEQUENCE [LARGE SCALE GENOMIC DNA]</scope>
    <source>
        <strain evidence="2 3">TM51</strain>
    </source>
</reference>
<dbReference type="AlphaFoldDB" id="A0A9P2TBV5"/>
<dbReference type="Proteomes" id="UP000014184">
    <property type="component" value="Unassembled WGS sequence"/>
</dbReference>
<dbReference type="Pfam" id="PF04149">
    <property type="entry name" value="DUF397"/>
    <property type="match status" value="1"/>
</dbReference>
<keyword evidence="3" id="KW-1185">Reference proteome</keyword>
<dbReference type="EMBL" id="AOSG01000025">
    <property type="protein sequence ID" value="EOR71858.1"/>
    <property type="molecule type" value="Genomic_DNA"/>
</dbReference>
<evidence type="ECO:0000313" key="3">
    <source>
        <dbReference type="Proteomes" id="UP000014184"/>
    </source>
</evidence>